<dbReference type="EMBL" id="JAMQJY010000001">
    <property type="protein sequence ID" value="MCM2674956.1"/>
    <property type="molecule type" value="Genomic_DNA"/>
</dbReference>
<evidence type="ECO:0000256" key="1">
    <source>
        <dbReference type="SAM" id="Phobius"/>
    </source>
</evidence>
<accession>A0ABT0XGC1</accession>
<gene>
    <name evidence="2" type="ORF">NDM98_05235</name>
</gene>
<feature type="transmembrane region" description="Helical" evidence="1">
    <location>
        <begin position="102"/>
        <end position="122"/>
    </location>
</feature>
<feature type="transmembrane region" description="Helical" evidence="1">
    <location>
        <begin position="129"/>
        <end position="148"/>
    </location>
</feature>
<dbReference type="RefSeq" id="WP_251605126.1">
    <property type="nucleotide sequence ID" value="NZ_JAMQJY010000001.1"/>
</dbReference>
<feature type="transmembrane region" description="Helical" evidence="1">
    <location>
        <begin position="34"/>
        <end position="52"/>
    </location>
</feature>
<feature type="transmembrane region" description="Helical" evidence="1">
    <location>
        <begin position="160"/>
        <end position="191"/>
    </location>
</feature>
<reference evidence="2" key="1">
    <citation type="submission" date="2022-06" db="EMBL/GenBank/DDBJ databases">
        <title>Alkalicoccobacillus porphyridii sp. nov., isolated from a marine red alga, Porphyridium purpureum and reclassification of Shouchella plakortidis and Shouchella gibsonii as Alkalicoccobacillus plakortidis comb. nov. and Alkalicoccobacillus gibsonii comb. nov.</title>
        <authorList>
            <person name="Kim K.H."/>
            <person name="Lee J.K."/>
            <person name="Han D.M."/>
            <person name="Baek J.H."/>
            <person name="Jeon C.O."/>
        </authorList>
    </citation>
    <scope>NUCLEOTIDE SEQUENCE</scope>
    <source>
        <strain evidence="2">DSM 19153</strain>
    </source>
</reference>
<keyword evidence="1" id="KW-0812">Transmembrane</keyword>
<keyword evidence="1" id="KW-1133">Transmembrane helix</keyword>
<evidence type="ECO:0000313" key="3">
    <source>
        <dbReference type="Proteomes" id="UP001203665"/>
    </source>
</evidence>
<organism evidence="2 3">
    <name type="scientific">Alkalicoccobacillus plakortidis</name>
    <dbReference type="NCBI Taxonomy" id="444060"/>
    <lineage>
        <taxon>Bacteria</taxon>
        <taxon>Bacillati</taxon>
        <taxon>Bacillota</taxon>
        <taxon>Bacilli</taxon>
        <taxon>Bacillales</taxon>
        <taxon>Bacillaceae</taxon>
        <taxon>Alkalicoccobacillus</taxon>
    </lineage>
</organism>
<keyword evidence="1" id="KW-0472">Membrane</keyword>
<comment type="caution">
    <text evidence="2">The sequence shown here is derived from an EMBL/GenBank/DDBJ whole genome shotgun (WGS) entry which is preliminary data.</text>
</comment>
<sequence>MILLMLTLPVIAFTSMCAFHEAKWTVRNYEQQTLPYSLGVFVVYGYAVMCAFPPNDSVAFSYLSLGYVLGVWGIGFIDDRYGKAEPKGIRGHFRVFIKDRRWTTGLIKAVGTITLAGVYTFLSQPQSAGTSITMFLLMFLLPHIMNLFDTRPLRVWKLSLLVSAIIVAFMPIPRFSTLLYVLTIFYLVFVLEGERKAILGDNGATACGAILAIWLTHEGTIELQWFGTAILFMLLLAAEQVSFSVDCKETVLAVDGWDWGHEKTVTLAYPSFFENRGEILPFFRSR</sequence>
<name>A0ABT0XGC1_9BACI</name>
<proteinExistence type="predicted"/>
<protein>
    <submittedName>
        <fullName evidence="2">Uncharacterized protein</fullName>
    </submittedName>
</protein>
<evidence type="ECO:0000313" key="2">
    <source>
        <dbReference type="EMBL" id="MCM2674956.1"/>
    </source>
</evidence>
<dbReference type="Proteomes" id="UP001203665">
    <property type="component" value="Unassembled WGS sequence"/>
</dbReference>
<keyword evidence="3" id="KW-1185">Reference proteome</keyword>
<feature type="transmembrane region" description="Helical" evidence="1">
    <location>
        <begin position="59"/>
        <end position="77"/>
    </location>
</feature>